<dbReference type="RefSeq" id="WP_248941336.1">
    <property type="nucleotide sequence ID" value="NZ_JAKIKS010000069.1"/>
</dbReference>
<protein>
    <submittedName>
        <fullName evidence="1">Uncharacterized protein</fullName>
    </submittedName>
</protein>
<sequence>MNKIFDPLLQLKQEIIASFDENGTEFIESELTQFNRPSGDGVNRVWRSSDFRRAHIDVVDVRERHDFWVMHVCI</sequence>
<proteinExistence type="predicted"/>
<gene>
    <name evidence="1" type="ORF">L2764_16385</name>
</gene>
<comment type="caution">
    <text evidence="1">The sequence shown here is derived from an EMBL/GenBank/DDBJ whole genome shotgun (WGS) entry which is preliminary data.</text>
</comment>
<reference evidence="1 2" key="1">
    <citation type="submission" date="2022-01" db="EMBL/GenBank/DDBJ databases">
        <title>Whole genome-based taxonomy of the Shewanellaceae.</title>
        <authorList>
            <person name="Martin-Rodriguez A.J."/>
        </authorList>
    </citation>
    <scope>NUCLEOTIDE SEQUENCE [LARGE SCALE GENOMIC DNA]</scope>
    <source>
        <strain evidence="1 2">DSM 17177</strain>
    </source>
</reference>
<dbReference type="Proteomes" id="UP001203423">
    <property type="component" value="Unassembled WGS sequence"/>
</dbReference>
<evidence type="ECO:0000313" key="1">
    <source>
        <dbReference type="EMBL" id="MCL1126005.1"/>
    </source>
</evidence>
<evidence type="ECO:0000313" key="2">
    <source>
        <dbReference type="Proteomes" id="UP001203423"/>
    </source>
</evidence>
<keyword evidence="2" id="KW-1185">Reference proteome</keyword>
<dbReference type="EMBL" id="JAKIKS010000069">
    <property type="protein sequence ID" value="MCL1126005.1"/>
    <property type="molecule type" value="Genomic_DNA"/>
</dbReference>
<organism evidence="1 2">
    <name type="scientific">Shewanella surugensis</name>
    <dbReference type="NCBI Taxonomy" id="212020"/>
    <lineage>
        <taxon>Bacteria</taxon>
        <taxon>Pseudomonadati</taxon>
        <taxon>Pseudomonadota</taxon>
        <taxon>Gammaproteobacteria</taxon>
        <taxon>Alteromonadales</taxon>
        <taxon>Shewanellaceae</taxon>
        <taxon>Shewanella</taxon>
    </lineage>
</organism>
<accession>A0ABT0LEC2</accession>
<name>A0ABT0LEC2_9GAMM</name>